<name>A0A0G4J8D8_PLABS</name>
<dbReference type="Proteomes" id="UP000290189">
    <property type="component" value="Unassembled WGS sequence"/>
</dbReference>
<dbReference type="SUPFAM" id="SSF52058">
    <property type="entry name" value="L domain-like"/>
    <property type="match status" value="1"/>
</dbReference>
<feature type="signal peptide" evidence="4">
    <location>
        <begin position="1"/>
        <end position="18"/>
    </location>
</feature>
<dbReference type="InterPro" id="IPR003591">
    <property type="entry name" value="Leu-rich_rpt_typical-subtyp"/>
</dbReference>
<dbReference type="AlphaFoldDB" id="A0A0G4J8D8"/>
<protein>
    <recommendedName>
        <fullName evidence="9">Leucine-rich repeat-containing N-terminal plant-type domain-containing protein</fullName>
    </recommendedName>
</protein>
<dbReference type="EMBL" id="OVEO01000012">
    <property type="protein sequence ID" value="SPQ99847.1"/>
    <property type="molecule type" value="Genomic_DNA"/>
</dbReference>
<dbReference type="InterPro" id="IPR001611">
    <property type="entry name" value="Leu-rich_rpt"/>
</dbReference>
<evidence type="ECO:0000256" key="4">
    <source>
        <dbReference type="SAM" id="SignalP"/>
    </source>
</evidence>
<evidence type="ECO:0000313" key="5">
    <source>
        <dbReference type="EMBL" id="CEP03888.1"/>
    </source>
</evidence>
<gene>
    <name evidence="5" type="ORF">PBRA_003495</name>
    <name evidence="6" type="ORF">PLBR_LOCUS7062</name>
</gene>
<dbReference type="GO" id="GO:0031012">
    <property type="term" value="C:extracellular matrix"/>
    <property type="evidence" value="ECO:0007669"/>
    <property type="project" value="TreeGrafter"/>
</dbReference>
<organism evidence="5 7">
    <name type="scientific">Plasmodiophora brassicae</name>
    <name type="common">Clubroot disease agent</name>
    <dbReference type="NCBI Taxonomy" id="37360"/>
    <lineage>
        <taxon>Eukaryota</taxon>
        <taxon>Sar</taxon>
        <taxon>Rhizaria</taxon>
        <taxon>Endomyxa</taxon>
        <taxon>Phytomyxea</taxon>
        <taxon>Plasmodiophorida</taxon>
        <taxon>Plasmodiophoridae</taxon>
        <taxon>Plasmodiophora</taxon>
    </lineage>
</organism>
<dbReference type="Proteomes" id="UP000039324">
    <property type="component" value="Unassembled WGS sequence"/>
</dbReference>
<dbReference type="FunFam" id="3.80.10.10:FF:000732">
    <property type="entry name" value="GD11101"/>
    <property type="match status" value="1"/>
</dbReference>
<keyword evidence="2 4" id="KW-0732">Signal</keyword>
<dbReference type="OrthoDB" id="546383at2759"/>
<keyword evidence="3" id="KW-0677">Repeat</keyword>
<evidence type="ECO:0000313" key="6">
    <source>
        <dbReference type="EMBL" id="SPQ99847.1"/>
    </source>
</evidence>
<dbReference type="InterPro" id="IPR032675">
    <property type="entry name" value="LRR_dom_sf"/>
</dbReference>
<keyword evidence="1" id="KW-0433">Leucine-rich repeat</keyword>
<dbReference type="InterPro" id="IPR050328">
    <property type="entry name" value="Dev_Immune_Receptor"/>
</dbReference>
<sequence length="234" mass="26417">MSIVLLFLPGLLWVPAAPGPRIAAADRRRARHELVLPEPYLDSDDDIILDWSQCDITAISGTMFAQWPDLTQLILESNQIETIPAYAFRCLKDLKYLDLKENRIQTVHEDAFIGLENLVDLDLKQNLIQTIHFGTFRELDYLVKLDLQQNWIQTIQSRAFFGLDSVDELDLGDNLIETIDDGAFDDLVSLKELSLDNNGICNNWIDPAGPSGELRRAWGLPDTTIITCAIPPVQ</sequence>
<evidence type="ECO:0000256" key="2">
    <source>
        <dbReference type="ARBA" id="ARBA00022729"/>
    </source>
</evidence>
<dbReference type="PROSITE" id="PS51450">
    <property type="entry name" value="LRR"/>
    <property type="match status" value="1"/>
</dbReference>
<geneLocation type="mitochondrion" evidence="6"/>
<dbReference type="SMART" id="SM00369">
    <property type="entry name" value="LRR_TYP"/>
    <property type="match status" value="6"/>
</dbReference>
<dbReference type="EMBL" id="CDSF01000155">
    <property type="protein sequence ID" value="CEP03888.1"/>
    <property type="molecule type" value="Genomic_DNA"/>
</dbReference>
<evidence type="ECO:0000313" key="7">
    <source>
        <dbReference type="Proteomes" id="UP000039324"/>
    </source>
</evidence>
<keyword evidence="7" id="KW-1185">Reference proteome</keyword>
<dbReference type="PANTHER" id="PTHR24373:SF370">
    <property type="entry name" value="FISH-LIPS, ISOFORM E"/>
    <property type="match status" value="1"/>
</dbReference>
<reference evidence="5 7" key="1">
    <citation type="submission" date="2015-02" db="EMBL/GenBank/DDBJ databases">
        <authorList>
            <person name="Chooi Y.-H."/>
        </authorList>
    </citation>
    <scope>NUCLEOTIDE SEQUENCE [LARGE SCALE GENOMIC DNA]</scope>
    <source>
        <strain evidence="5">E3</strain>
    </source>
</reference>
<accession>A0A0G4J8D8</accession>
<dbReference type="PANTHER" id="PTHR24373">
    <property type="entry name" value="SLIT RELATED LEUCINE-RICH REPEAT NEURONAL PROTEIN"/>
    <property type="match status" value="1"/>
</dbReference>
<dbReference type="STRING" id="37360.A0A0G4J8D8"/>
<evidence type="ECO:0008006" key="9">
    <source>
        <dbReference type="Google" id="ProtNLM"/>
    </source>
</evidence>
<dbReference type="Gene3D" id="3.80.10.10">
    <property type="entry name" value="Ribonuclease Inhibitor"/>
    <property type="match status" value="1"/>
</dbReference>
<evidence type="ECO:0000313" key="8">
    <source>
        <dbReference type="Proteomes" id="UP000290189"/>
    </source>
</evidence>
<proteinExistence type="predicted"/>
<evidence type="ECO:0000256" key="1">
    <source>
        <dbReference type="ARBA" id="ARBA00022614"/>
    </source>
</evidence>
<dbReference type="GO" id="GO:0005615">
    <property type="term" value="C:extracellular space"/>
    <property type="evidence" value="ECO:0007669"/>
    <property type="project" value="TreeGrafter"/>
</dbReference>
<feature type="chain" id="PRO_5035990879" description="Leucine-rich repeat-containing N-terminal plant-type domain-containing protein" evidence="4">
    <location>
        <begin position="19"/>
        <end position="234"/>
    </location>
</feature>
<reference evidence="6 8" key="2">
    <citation type="submission" date="2018-03" db="EMBL/GenBank/DDBJ databases">
        <authorList>
            <person name="Fogelqvist J."/>
        </authorList>
    </citation>
    <scope>NUCLEOTIDE SEQUENCE [LARGE SCALE GENOMIC DNA]</scope>
</reference>
<keyword evidence="6" id="KW-0496">Mitochondrion</keyword>
<dbReference type="Pfam" id="PF13855">
    <property type="entry name" value="LRR_8"/>
    <property type="match status" value="2"/>
</dbReference>
<evidence type="ECO:0000256" key="3">
    <source>
        <dbReference type="ARBA" id="ARBA00022737"/>
    </source>
</evidence>